<dbReference type="KEGG" id="obi:106879444"/>
<dbReference type="OMA" id="NRNSGEF"/>
<dbReference type="PANTHER" id="PTHR11523:SF28">
    <property type="entry name" value="NA_K-ATPASE BETA SUBUNIT ISOFORM 4-RELATED"/>
    <property type="match status" value="1"/>
</dbReference>
<keyword evidence="5 7" id="KW-1133">Transmembrane helix</keyword>
<dbReference type="STRING" id="37653.A0A0L8G3L8"/>
<evidence type="ECO:0000256" key="1">
    <source>
        <dbReference type="ARBA" id="ARBA00004606"/>
    </source>
</evidence>
<comment type="similarity">
    <text evidence="2">Belongs to the X(+)/potassium ATPases subunit beta family.</text>
</comment>
<evidence type="ECO:0008006" key="9">
    <source>
        <dbReference type="Google" id="ProtNLM"/>
    </source>
</evidence>
<dbReference type="EMBL" id="KQ424157">
    <property type="protein sequence ID" value="KOF71488.1"/>
    <property type="molecule type" value="Genomic_DNA"/>
</dbReference>
<dbReference type="GO" id="GO:0001671">
    <property type="term" value="F:ATPase activator activity"/>
    <property type="evidence" value="ECO:0007669"/>
    <property type="project" value="TreeGrafter"/>
</dbReference>
<keyword evidence="4" id="KW-0735">Signal-anchor</keyword>
<evidence type="ECO:0000256" key="4">
    <source>
        <dbReference type="ARBA" id="ARBA00022968"/>
    </source>
</evidence>
<dbReference type="GO" id="GO:0036376">
    <property type="term" value="P:sodium ion export across plasma membrane"/>
    <property type="evidence" value="ECO:0007669"/>
    <property type="project" value="TreeGrafter"/>
</dbReference>
<evidence type="ECO:0000256" key="6">
    <source>
        <dbReference type="ARBA" id="ARBA00023136"/>
    </source>
</evidence>
<dbReference type="InterPro" id="IPR000402">
    <property type="entry name" value="Na/K_ATPase_sub_beta"/>
</dbReference>
<dbReference type="GO" id="GO:0030007">
    <property type="term" value="P:intracellular potassium ion homeostasis"/>
    <property type="evidence" value="ECO:0007669"/>
    <property type="project" value="TreeGrafter"/>
</dbReference>
<organism evidence="8">
    <name type="scientific">Octopus bimaculoides</name>
    <name type="common">California two-spotted octopus</name>
    <dbReference type="NCBI Taxonomy" id="37653"/>
    <lineage>
        <taxon>Eukaryota</taxon>
        <taxon>Metazoa</taxon>
        <taxon>Spiralia</taxon>
        <taxon>Lophotrochozoa</taxon>
        <taxon>Mollusca</taxon>
        <taxon>Cephalopoda</taxon>
        <taxon>Coleoidea</taxon>
        <taxon>Octopodiformes</taxon>
        <taxon>Octopoda</taxon>
        <taxon>Incirrata</taxon>
        <taxon>Octopodidae</taxon>
        <taxon>Octopus</taxon>
    </lineage>
</organism>
<evidence type="ECO:0000256" key="3">
    <source>
        <dbReference type="ARBA" id="ARBA00022692"/>
    </source>
</evidence>
<comment type="subcellular location">
    <subcellularLocation>
        <location evidence="1">Membrane</location>
        <topology evidence="1">Single-pass type II membrane protein</topology>
    </subcellularLocation>
</comment>
<feature type="transmembrane region" description="Helical" evidence="7">
    <location>
        <begin position="52"/>
        <end position="77"/>
    </location>
</feature>
<dbReference type="GO" id="GO:0005890">
    <property type="term" value="C:sodium:potassium-exchanging ATPase complex"/>
    <property type="evidence" value="ECO:0007669"/>
    <property type="project" value="InterPro"/>
</dbReference>
<gene>
    <name evidence="8" type="ORF">OCBIM_22001028mg</name>
</gene>
<dbReference type="Gene3D" id="2.60.40.1660">
    <property type="entry name" value="Na, k-atpase alpha subunit"/>
    <property type="match status" value="1"/>
</dbReference>
<name>A0A0L8G3L8_OCTBM</name>
<dbReference type="InterPro" id="IPR038702">
    <property type="entry name" value="Na/K_ATPase_sub_beta_sf"/>
</dbReference>
<evidence type="ECO:0000256" key="7">
    <source>
        <dbReference type="SAM" id="Phobius"/>
    </source>
</evidence>
<proteinExistence type="inferred from homology"/>
<dbReference type="PANTHER" id="PTHR11523">
    <property type="entry name" value="SODIUM/POTASSIUM-DEPENDENT ATPASE BETA SUBUNIT"/>
    <property type="match status" value="1"/>
</dbReference>
<dbReference type="Pfam" id="PF00287">
    <property type="entry name" value="Na_K-ATPase"/>
    <property type="match status" value="1"/>
</dbReference>
<dbReference type="GO" id="GO:1990573">
    <property type="term" value="P:potassium ion import across plasma membrane"/>
    <property type="evidence" value="ECO:0007669"/>
    <property type="project" value="TreeGrafter"/>
</dbReference>
<reference evidence="8" key="1">
    <citation type="submission" date="2015-07" db="EMBL/GenBank/DDBJ databases">
        <title>MeaNS - Measles Nucleotide Surveillance Program.</title>
        <authorList>
            <person name="Tran T."/>
            <person name="Druce J."/>
        </authorList>
    </citation>
    <scope>NUCLEOTIDE SEQUENCE</scope>
    <source>
        <strain evidence="8">UCB-OBI-ISO-001</strain>
        <tissue evidence="8">Gonad</tissue>
    </source>
</reference>
<evidence type="ECO:0000256" key="5">
    <source>
        <dbReference type="ARBA" id="ARBA00022989"/>
    </source>
</evidence>
<keyword evidence="3 7" id="KW-0812">Transmembrane</keyword>
<dbReference type="OrthoDB" id="5912413at2759"/>
<evidence type="ECO:0000256" key="2">
    <source>
        <dbReference type="ARBA" id="ARBA00005876"/>
    </source>
</evidence>
<sequence length="305" mass="35397">MASRTSSDVDTVTTVPSRTTFHDRSVSLSNFLHNSRDGTIFYKTPGRWCKLIGFYFIFYSVLFSFTAGLLAAVYNILDWNYPSMRGPESIFRGNPGLSFRPNPDYDSTLIRYVKGDGPTTRKYIDHLEAYIRFYENKNQIGENFAVCEAIVRREQREKVCRFDIKTLGANCVKQQNYGYDDGMPCVLLKLNKIFDWEPVPYNLSEVPDEIKDSYKEYAIKVTCQGELPADQENLGDISYYPNEGFHFKYYPYLNQQGYRSPLVFVQFENPKTGILLMIECKAWAKNIIHNRLQKIGTIHFELLID</sequence>
<keyword evidence="6 7" id="KW-0472">Membrane</keyword>
<accession>A0A0L8G3L8</accession>
<dbReference type="GO" id="GO:0006883">
    <property type="term" value="P:intracellular sodium ion homeostasis"/>
    <property type="evidence" value="ECO:0007669"/>
    <property type="project" value="TreeGrafter"/>
</dbReference>
<dbReference type="AlphaFoldDB" id="A0A0L8G3L8"/>
<evidence type="ECO:0000313" key="8">
    <source>
        <dbReference type="EMBL" id="KOF71488.1"/>
    </source>
</evidence>
<protein>
    <recommendedName>
        <fullName evidence="9">Sodium/potassium-transporting ATPase subunit beta</fullName>
    </recommendedName>
</protein>